<dbReference type="EMBL" id="PXYX01000033">
    <property type="protein sequence ID" value="PSR25270.1"/>
    <property type="molecule type" value="Genomic_DNA"/>
</dbReference>
<reference evidence="6 7" key="1">
    <citation type="journal article" date="2014" name="BMC Genomics">
        <title>Comparison of environmental and isolate Sulfobacillus genomes reveals diverse carbon, sulfur, nitrogen, and hydrogen metabolisms.</title>
        <authorList>
            <person name="Justice N.B."/>
            <person name="Norman A."/>
            <person name="Brown C.T."/>
            <person name="Singh A."/>
            <person name="Thomas B.C."/>
            <person name="Banfield J.F."/>
        </authorList>
    </citation>
    <scope>NUCLEOTIDE SEQUENCE [LARGE SCALE GENOMIC DNA]</scope>
    <source>
        <strain evidence="6">AMDSBA5</strain>
    </source>
</reference>
<dbReference type="Gene3D" id="1.10.1400.10">
    <property type="match status" value="1"/>
</dbReference>
<dbReference type="PANTHER" id="PTHR34218">
    <property type="entry name" value="PEPTIDASE S45 PENICILLIN AMIDASE"/>
    <property type="match status" value="1"/>
</dbReference>
<dbReference type="PANTHER" id="PTHR34218:SF4">
    <property type="entry name" value="ACYL-HOMOSERINE LACTONE ACYLASE QUIP"/>
    <property type="match status" value="1"/>
</dbReference>
<dbReference type="InterPro" id="IPR043147">
    <property type="entry name" value="Penicillin_amidase_A-knob"/>
</dbReference>
<dbReference type="AlphaFoldDB" id="A0A2T2WSQ3"/>
<evidence type="ECO:0008006" key="8">
    <source>
        <dbReference type="Google" id="ProtNLM"/>
    </source>
</evidence>
<evidence type="ECO:0000313" key="7">
    <source>
        <dbReference type="Proteomes" id="UP000242705"/>
    </source>
</evidence>
<dbReference type="InterPro" id="IPR002692">
    <property type="entry name" value="S45"/>
</dbReference>
<protein>
    <recommendedName>
        <fullName evidence="8">Penicillin acylase family protein</fullName>
    </recommendedName>
</protein>
<evidence type="ECO:0000256" key="1">
    <source>
        <dbReference type="ARBA" id="ARBA00006586"/>
    </source>
</evidence>
<dbReference type="InterPro" id="IPR029055">
    <property type="entry name" value="Ntn_hydrolases_N"/>
</dbReference>
<evidence type="ECO:0000313" key="6">
    <source>
        <dbReference type="EMBL" id="PSR25270.1"/>
    </source>
</evidence>
<evidence type="ECO:0000256" key="5">
    <source>
        <dbReference type="PIRSR" id="PIRSR001227-2"/>
    </source>
</evidence>
<dbReference type="SUPFAM" id="SSF56235">
    <property type="entry name" value="N-terminal nucleophile aminohydrolases (Ntn hydrolases)"/>
    <property type="match status" value="1"/>
</dbReference>
<evidence type="ECO:0000256" key="4">
    <source>
        <dbReference type="PIRSR" id="PIRSR001227-1"/>
    </source>
</evidence>
<name>A0A2T2WSQ3_SULTH</name>
<gene>
    <name evidence="6" type="ORF">C7B47_12650</name>
</gene>
<keyword evidence="5" id="KW-0479">Metal-binding</keyword>
<dbReference type="Gene3D" id="1.10.439.10">
    <property type="entry name" value="Penicillin Amidohydrolase, domain 1"/>
    <property type="match status" value="1"/>
</dbReference>
<evidence type="ECO:0000256" key="2">
    <source>
        <dbReference type="ARBA" id="ARBA00022801"/>
    </source>
</evidence>
<dbReference type="CDD" id="cd03747">
    <property type="entry name" value="Ntn_PGA_like"/>
    <property type="match status" value="1"/>
</dbReference>
<accession>A0A2T2WSQ3</accession>
<dbReference type="Proteomes" id="UP000242705">
    <property type="component" value="Unassembled WGS sequence"/>
</dbReference>
<comment type="cofactor">
    <cofactor evidence="5">
        <name>Ca(2+)</name>
        <dbReference type="ChEBI" id="CHEBI:29108"/>
    </cofactor>
    <text evidence="5">Binds 1 Ca(2+) ion per dimer.</text>
</comment>
<dbReference type="Pfam" id="PF01804">
    <property type="entry name" value="Penicil_amidase"/>
    <property type="match status" value="1"/>
</dbReference>
<dbReference type="GO" id="GO:0016811">
    <property type="term" value="F:hydrolase activity, acting on carbon-nitrogen (but not peptide) bonds, in linear amides"/>
    <property type="evidence" value="ECO:0007669"/>
    <property type="project" value="InterPro"/>
</dbReference>
<dbReference type="InterPro" id="IPR014395">
    <property type="entry name" value="Pen/GL7ACA/AHL_acylase"/>
</dbReference>
<dbReference type="InterPro" id="IPR023343">
    <property type="entry name" value="Penicillin_amidase_dom1"/>
</dbReference>
<dbReference type="GO" id="GO:0017000">
    <property type="term" value="P:antibiotic biosynthetic process"/>
    <property type="evidence" value="ECO:0007669"/>
    <property type="project" value="InterPro"/>
</dbReference>
<feature type="binding site" evidence="5">
    <location>
        <position position="314"/>
    </location>
    <ligand>
        <name>Ca(2+)</name>
        <dbReference type="ChEBI" id="CHEBI:29108"/>
    </ligand>
</feature>
<comment type="similarity">
    <text evidence="1">Belongs to the peptidase S45 family.</text>
</comment>
<comment type="caution">
    <text evidence="6">The sequence shown here is derived from an EMBL/GenBank/DDBJ whole genome shotgun (WGS) entry which is preliminary data.</text>
</comment>
<keyword evidence="2" id="KW-0378">Hydrolase</keyword>
<dbReference type="GO" id="GO:0046872">
    <property type="term" value="F:metal ion binding"/>
    <property type="evidence" value="ECO:0007669"/>
    <property type="project" value="UniProtKB-KW"/>
</dbReference>
<dbReference type="Gene3D" id="3.60.20.10">
    <property type="entry name" value="Glutamine Phosphoribosylpyrophosphate, subunit 1, domain 1"/>
    <property type="match status" value="1"/>
</dbReference>
<dbReference type="InterPro" id="IPR043146">
    <property type="entry name" value="Penicillin_amidase_N_B-knob"/>
</dbReference>
<evidence type="ECO:0000256" key="3">
    <source>
        <dbReference type="ARBA" id="ARBA00023145"/>
    </source>
</evidence>
<organism evidence="6 7">
    <name type="scientific">Sulfobacillus thermosulfidooxidans</name>
    <dbReference type="NCBI Taxonomy" id="28034"/>
    <lineage>
        <taxon>Bacteria</taxon>
        <taxon>Bacillati</taxon>
        <taxon>Bacillota</taxon>
        <taxon>Clostridia</taxon>
        <taxon>Eubacteriales</taxon>
        <taxon>Clostridiales Family XVII. Incertae Sedis</taxon>
        <taxon>Sulfobacillus</taxon>
    </lineage>
</organism>
<sequence>MRKTHLNEKDPSSLYPFSLKGFRRASHLFRWLGMVKPVQKLPQEIFTDHLDGPVEVVRDDVGVPHIQASSMKDALFVQGFIHGRERAFQMDLSRRLPLGQLAELLGPKALDYDRFMRKLNVKHWAKEASSTWSDNTKEYVQAYVDGVNYAFRSQPLPPEYRFLKMDLREWTIEDTNAIIYQLAWSLNTIWHSKWVYDQLQSERDEDVREWLFGMLNLITPTIVPDSGTYDAWGTIGVGSNNWVVDGAHSETGSPLLANDPHLMPQLPSIWYEMFIEGGALHVFGASLPGAPGIIIGQNQHIAWGMTNIDPDVQDLYRIHLDEDHHHYHVDETVHEIVKRHEVIHIRGQIDEIVECLDTIWGPVIYSESETEHIAMAWTGFQPLPMVQAVLRINRAHDWETFNTALAEWWVPAQNFVYADRAGHIGYIAAGRVPTRENAPWRGVVDGNTLKYRWSGWVEWTEMPRIFDPTRGYIVTANNPVVGDKAPVRLFGRYSLGARAKRIQELIEQVPKHSKETFKAIQLDIYSEPLDQLAKKLLDIDNLPEQWRHVLEEFDGMTSVDSPAPTLLYLFAVACVPPAIRERLDTAFFPGNTPGIPGTHPFPETLWTLMGERLIPAVLSHWQNIDVSRAINETTEQLHRHFGATPQQWAWGRAHKARLFHPFADVKILAPLFARQLLPMPGDLYSPLQSAFALDPHLPWPRTVAFMPSYREILDVASPVESIGVHLTGQSGHPLSSHYDNLIVPYLLGQYFPIGPGMLTHLWFMMEPSLSQVKDNAPKS</sequence>
<dbReference type="Gene3D" id="2.30.120.10">
    <property type="match status" value="1"/>
</dbReference>
<feature type="active site" description="Nucleophile" evidence="4">
    <location>
        <position position="239"/>
    </location>
</feature>
<keyword evidence="5" id="KW-0106">Calcium</keyword>
<keyword evidence="3" id="KW-0865">Zymogen</keyword>
<feature type="binding site" evidence="5">
    <location>
        <position position="311"/>
    </location>
    <ligand>
        <name>Ca(2+)</name>
        <dbReference type="ChEBI" id="CHEBI:29108"/>
    </ligand>
</feature>
<dbReference type="PIRSF" id="PIRSF001227">
    <property type="entry name" value="Pen_acylase"/>
    <property type="match status" value="1"/>
</dbReference>
<proteinExistence type="inferred from homology"/>